<name>A0ABS4SJ96_9PROT</name>
<gene>
    <name evidence="2" type="ORF">J2851_002407</name>
</gene>
<keyword evidence="1" id="KW-1133">Transmembrane helix</keyword>
<evidence type="ECO:0000313" key="3">
    <source>
        <dbReference type="Proteomes" id="UP000781958"/>
    </source>
</evidence>
<evidence type="ECO:0000313" key="2">
    <source>
        <dbReference type="EMBL" id="MBP2292629.1"/>
    </source>
</evidence>
<accession>A0ABS4SJ96</accession>
<dbReference type="RefSeq" id="WP_209766492.1">
    <property type="nucleotide sequence ID" value="NZ_JAGINP010000007.1"/>
</dbReference>
<proteinExistence type="predicted"/>
<organism evidence="2 3">
    <name type="scientific">Azospirillum rugosum</name>
    <dbReference type="NCBI Taxonomy" id="416170"/>
    <lineage>
        <taxon>Bacteria</taxon>
        <taxon>Pseudomonadati</taxon>
        <taxon>Pseudomonadota</taxon>
        <taxon>Alphaproteobacteria</taxon>
        <taxon>Rhodospirillales</taxon>
        <taxon>Azospirillaceae</taxon>
        <taxon>Azospirillum</taxon>
    </lineage>
</organism>
<keyword evidence="1" id="KW-0812">Transmembrane</keyword>
<feature type="transmembrane region" description="Helical" evidence="1">
    <location>
        <begin position="46"/>
        <end position="71"/>
    </location>
</feature>
<evidence type="ECO:0000256" key="1">
    <source>
        <dbReference type="SAM" id="Phobius"/>
    </source>
</evidence>
<dbReference type="EMBL" id="JAGINP010000007">
    <property type="protein sequence ID" value="MBP2292629.1"/>
    <property type="molecule type" value="Genomic_DNA"/>
</dbReference>
<comment type="caution">
    <text evidence="2">The sequence shown here is derived from an EMBL/GenBank/DDBJ whole genome shotgun (WGS) entry which is preliminary data.</text>
</comment>
<keyword evidence="3" id="KW-1185">Reference proteome</keyword>
<reference evidence="2 3" key="1">
    <citation type="submission" date="2021-03" db="EMBL/GenBank/DDBJ databases">
        <title>Genomic Encyclopedia of Type Strains, Phase III (KMG-III): the genomes of soil and plant-associated and newly described type strains.</title>
        <authorList>
            <person name="Whitman W."/>
        </authorList>
    </citation>
    <scope>NUCLEOTIDE SEQUENCE [LARGE SCALE GENOMIC DNA]</scope>
    <source>
        <strain evidence="2 3">IMMIB AFH-6</strain>
    </source>
</reference>
<dbReference type="Proteomes" id="UP000781958">
    <property type="component" value="Unassembled WGS sequence"/>
</dbReference>
<sequence>MDDMARVAGALLFGLSNRMTRRRRLRPQDEEPRNADTRVETRDAPLWLIGCLAGIAVSLIVVVVVALRLIFPHAVQDQPKQLAAPMPEPRLQTSPVMDMRAYRAEAERKLHSYGWVDRDRGIAREPIDEAMRRLAERGIPDWPGAKP</sequence>
<keyword evidence="1" id="KW-0472">Membrane</keyword>
<protein>
    <submittedName>
        <fullName evidence="2">Uncharacterized protein</fullName>
    </submittedName>
</protein>